<evidence type="ECO:0000256" key="3">
    <source>
        <dbReference type="ARBA" id="ARBA00023136"/>
    </source>
</evidence>
<feature type="region of interest" description="Disordered" evidence="4">
    <location>
        <begin position="1"/>
        <end position="29"/>
    </location>
</feature>
<dbReference type="InterPro" id="IPR011701">
    <property type="entry name" value="MFS"/>
</dbReference>
<evidence type="ECO:0000313" key="6">
    <source>
        <dbReference type="EMBL" id="SIS66440.1"/>
    </source>
</evidence>
<feature type="transmembrane region" description="Helical" evidence="5">
    <location>
        <begin position="306"/>
        <end position="325"/>
    </location>
</feature>
<evidence type="ECO:0000256" key="1">
    <source>
        <dbReference type="ARBA" id="ARBA00022692"/>
    </source>
</evidence>
<evidence type="ECO:0000256" key="2">
    <source>
        <dbReference type="ARBA" id="ARBA00022989"/>
    </source>
</evidence>
<feature type="transmembrane region" description="Helical" evidence="5">
    <location>
        <begin position="141"/>
        <end position="159"/>
    </location>
</feature>
<dbReference type="GO" id="GO:0022857">
    <property type="term" value="F:transmembrane transporter activity"/>
    <property type="evidence" value="ECO:0007669"/>
    <property type="project" value="InterPro"/>
</dbReference>
<evidence type="ECO:0000256" key="5">
    <source>
        <dbReference type="SAM" id="Phobius"/>
    </source>
</evidence>
<dbReference type="AlphaFoldDB" id="A0A1N7KYF5"/>
<reference evidence="7" key="1">
    <citation type="submission" date="2017-01" db="EMBL/GenBank/DDBJ databases">
        <authorList>
            <person name="Varghese N."/>
            <person name="Submissions S."/>
        </authorList>
    </citation>
    <scope>NUCLEOTIDE SEQUENCE [LARGE SCALE GENOMIC DNA]</scope>
    <source>
        <strain evidence="7">DSM 18714</strain>
    </source>
</reference>
<keyword evidence="2 5" id="KW-1133">Transmembrane helix</keyword>
<feature type="transmembrane region" description="Helical" evidence="5">
    <location>
        <begin position="231"/>
        <end position="251"/>
    </location>
</feature>
<keyword evidence="7" id="KW-1185">Reference proteome</keyword>
<feature type="transmembrane region" description="Helical" evidence="5">
    <location>
        <begin position="203"/>
        <end position="225"/>
    </location>
</feature>
<dbReference type="Pfam" id="PF07690">
    <property type="entry name" value="MFS_1"/>
    <property type="match status" value="1"/>
</dbReference>
<feature type="transmembrane region" description="Helical" evidence="5">
    <location>
        <begin position="426"/>
        <end position="445"/>
    </location>
</feature>
<feature type="transmembrane region" description="Helical" evidence="5">
    <location>
        <begin position="165"/>
        <end position="182"/>
    </location>
</feature>
<feature type="transmembrane region" description="Helical" evidence="5">
    <location>
        <begin position="271"/>
        <end position="294"/>
    </location>
</feature>
<dbReference type="EMBL" id="FTOM01000002">
    <property type="protein sequence ID" value="SIS66440.1"/>
    <property type="molecule type" value="Genomic_DNA"/>
</dbReference>
<sequence length="465" mass="50448">MGPGRGGAVRPPRPAPSMGAGAALSPRQGRRKRAAALRKLHDVPRCAGAGFRLGKRMTRTLSLDQAQGLPAWRRPAMLLFVMAAAQPIAFATWSALLNNFVIEAAQFTGREIGWLHSVREIPGFLAIGVIVVLWVMREQTLALLSLALLGAATAVTALFPSFGGLLVTTLLASIGFHYFETVNQSLQLQWTPKERAPETLGRIVAIGSGASLLAYGLLVLTWTTFDLSYGLVYGIAGGTTLIIAVLAALLWPRFESPTAQSRRFVLRRRYWLYYVLQFLSGARRQIFVVFAAFMMVERFGLGVETITALFMINFAANMLVAPWLGRAVARWGERRALAVEYVGLIAVFAAYGGLYLFGWGVVLAGFLYVVDHMLFALAFALKTYFQKIADPADIAPTSAVAFTINHIAAVFLPAALGYLWLVSPAAVFAFAAGLAGMSLLMALLIPRDPAPGYETILSRPRPQLA</sequence>
<dbReference type="Proteomes" id="UP000186098">
    <property type="component" value="Unassembled WGS sequence"/>
</dbReference>
<name>A0A1N7KYF5_9RHOB</name>
<organism evidence="6 7">
    <name type="scientific">Phaeovulum vinaykumarii</name>
    <dbReference type="NCBI Taxonomy" id="407234"/>
    <lineage>
        <taxon>Bacteria</taxon>
        <taxon>Pseudomonadati</taxon>
        <taxon>Pseudomonadota</taxon>
        <taxon>Alphaproteobacteria</taxon>
        <taxon>Rhodobacterales</taxon>
        <taxon>Paracoccaceae</taxon>
        <taxon>Phaeovulum</taxon>
    </lineage>
</organism>
<accession>A0A1N7KYF5</accession>
<protein>
    <submittedName>
        <fullName evidence="6">Predicted arabinose efflux permease, MFS family</fullName>
    </submittedName>
</protein>
<feature type="transmembrane region" description="Helical" evidence="5">
    <location>
        <begin position="337"/>
        <end position="357"/>
    </location>
</feature>
<dbReference type="Gene3D" id="1.20.1250.20">
    <property type="entry name" value="MFS general substrate transporter like domains"/>
    <property type="match status" value="2"/>
</dbReference>
<evidence type="ECO:0000313" key="7">
    <source>
        <dbReference type="Proteomes" id="UP000186098"/>
    </source>
</evidence>
<feature type="transmembrane region" description="Helical" evidence="5">
    <location>
        <begin position="397"/>
        <end position="420"/>
    </location>
</feature>
<dbReference type="InterPro" id="IPR036259">
    <property type="entry name" value="MFS_trans_sf"/>
</dbReference>
<dbReference type="CDD" id="cd06174">
    <property type="entry name" value="MFS"/>
    <property type="match status" value="1"/>
</dbReference>
<keyword evidence="1 5" id="KW-0812">Transmembrane</keyword>
<dbReference type="SUPFAM" id="SSF103473">
    <property type="entry name" value="MFS general substrate transporter"/>
    <property type="match status" value="1"/>
</dbReference>
<dbReference type="STRING" id="407234.SAMN05421795_102295"/>
<gene>
    <name evidence="6" type="ORF">SAMN05421795_102295</name>
</gene>
<evidence type="ECO:0000256" key="4">
    <source>
        <dbReference type="SAM" id="MobiDB-lite"/>
    </source>
</evidence>
<feature type="transmembrane region" description="Helical" evidence="5">
    <location>
        <begin position="363"/>
        <end position="385"/>
    </location>
</feature>
<keyword evidence="3 5" id="KW-0472">Membrane</keyword>
<feature type="transmembrane region" description="Helical" evidence="5">
    <location>
        <begin position="76"/>
        <end position="96"/>
    </location>
</feature>
<feature type="transmembrane region" description="Helical" evidence="5">
    <location>
        <begin position="116"/>
        <end position="134"/>
    </location>
</feature>
<proteinExistence type="predicted"/>